<dbReference type="GO" id="GO:0006261">
    <property type="term" value="P:DNA-templated DNA replication"/>
    <property type="evidence" value="ECO:0007669"/>
    <property type="project" value="TreeGrafter"/>
</dbReference>
<dbReference type="Gene3D" id="1.10.8.60">
    <property type="match status" value="1"/>
</dbReference>
<evidence type="ECO:0000313" key="6">
    <source>
        <dbReference type="Proteomes" id="UP000077339"/>
    </source>
</evidence>
<comment type="caution">
    <text evidence="5">The sequence shown here is derived from an EMBL/GenBank/DDBJ whole genome shotgun (WGS) entry which is preliminary data.</text>
</comment>
<protein>
    <recommendedName>
        <fullName evidence="7">DNA polymerase III delta N-terminal domain-containing protein</fullName>
    </recommendedName>
</protein>
<dbReference type="AlphaFoldDB" id="A0A176K186"/>
<proteinExistence type="predicted"/>
<dbReference type="RefSeq" id="WP_068347094.1">
    <property type="nucleotide sequence ID" value="NZ_JFHK01000006.1"/>
</dbReference>
<name>A0A176K186_9BACT</name>
<keyword evidence="6" id="KW-1185">Reference proteome</keyword>
<dbReference type="PATRIC" id="fig|1453497.3.peg.1847"/>
<evidence type="ECO:0008006" key="7">
    <source>
        <dbReference type="Google" id="ProtNLM"/>
    </source>
</evidence>
<dbReference type="OrthoDB" id="41758at2"/>
<dbReference type="Proteomes" id="UP000077339">
    <property type="component" value="Unassembled WGS sequence"/>
</dbReference>
<dbReference type="GO" id="GO:0009360">
    <property type="term" value="C:DNA polymerase III complex"/>
    <property type="evidence" value="ECO:0007669"/>
    <property type="project" value="TreeGrafter"/>
</dbReference>
<dbReference type="STRING" id="1453497.AT15_09310"/>
<evidence type="ECO:0000313" key="5">
    <source>
        <dbReference type="EMBL" id="OAA30872.1"/>
    </source>
</evidence>
<dbReference type="PANTHER" id="PTHR34388">
    <property type="entry name" value="DNA POLYMERASE III SUBUNIT DELTA"/>
    <property type="match status" value="1"/>
</dbReference>
<sequence length="309" mass="34979">MIYSLLGDSELLKELFVKSKANNPTIIFPDDDEKFAKLERAVTTSLMFAKNNGIWLKKFKNWNKQERATATSLIEKMGDGLLLFVEDKPMENSKIINFELPKPWDKKGWERFINDLASKLEIEVEKKAVERLFELFGGKEWILFSELKKLKALNKKISLEDIEFYCYAMSTTTSEEISMNILKGIAASAVTREIEESNIVFPQLLSSLSKLLFDLGLIKEAYQSNSDLAGDWKSLLKLEKITGIKAGRVAKITGFAFSGTTGGPNLVTLYSLKKIKTSLVELQKLDESYKNGELNDKSGFLQLLSLFVK</sequence>
<evidence type="ECO:0000256" key="1">
    <source>
        <dbReference type="ARBA" id="ARBA00022679"/>
    </source>
</evidence>
<keyword evidence="2" id="KW-0548">Nucleotidyltransferase</keyword>
<evidence type="ECO:0000256" key="3">
    <source>
        <dbReference type="ARBA" id="ARBA00022705"/>
    </source>
</evidence>
<dbReference type="GO" id="GO:0003677">
    <property type="term" value="F:DNA binding"/>
    <property type="evidence" value="ECO:0007669"/>
    <property type="project" value="InterPro"/>
</dbReference>
<keyword evidence="3" id="KW-0235">DNA replication</keyword>
<dbReference type="GO" id="GO:0003887">
    <property type="term" value="F:DNA-directed DNA polymerase activity"/>
    <property type="evidence" value="ECO:0007669"/>
    <property type="project" value="UniProtKB-KW"/>
</dbReference>
<dbReference type="InterPro" id="IPR027417">
    <property type="entry name" value="P-loop_NTPase"/>
</dbReference>
<dbReference type="PANTHER" id="PTHR34388:SF1">
    <property type="entry name" value="DNA POLYMERASE III SUBUNIT DELTA"/>
    <property type="match status" value="1"/>
</dbReference>
<keyword evidence="1" id="KW-0808">Transferase</keyword>
<evidence type="ECO:0000256" key="4">
    <source>
        <dbReference type="ARBA" id="ARBA00022932"/>
    </source>
</evidence>
<gene>
    <name evidence="5" type="ORF">AT15_09310</name>
</gene>
<dbReference type="InterPro" id="IPR005790">
    <property type="entry name" value="DNA_polIII_delta"/>
</dbReference>
<dbReference type="EMBL" id="JFHK01000006">
    <property type="protein sequence ID" value="OAA30872.1"/>
    <property type="molecule type" value="Genomic_DNA"/>
</dbReference>
<organism evidence="5 6">
    <name type="scientific">Kosmotoga arenicorallina S304</name>
    <dbReference type="NCBI Taxonomy" id="1453497"/>
    <lineage>
        <taxon>Bacteria</taxon>
        <taxon>Thermotogati</taxon>
        <taxon>Thermotogota</taxon>
        <taxon>Thermotogae</taxon>
        <taxon>Kosmotogales</taxon>
        <taxon>Kosmotogaceae</taxon>
        <taxon>Kosmotoga</taxon>
    </lineage>
</organism>
<evidence type="ECO:0000256" key="2">
    <source>
        <dbReference type="ARBA" id="ARBA00022695"/>
    </source>
</evidence>
<keyword evidence="4" id="KW-0239">DNA-directed DNA polymerase</keyword>
<accession>A0A176K186</accession>
<reference evidence="5 6" key="1">
    <citation type="submission" date="2014-02" db="EMBL/GenBank/DDBJ databases">
        <title>Kosmotoga genome sequencing.</title>
        <authorList>
            <person name="Pollo S.M."/>
            <person name="Charchuk R."/>
            <person name="Nesbo C.L."/>
        </authorList>
    </citation>
    <scope>NUCLEOTIDE SEQUENCE [LARGE SCALE GENOMIC DNA]</scope>
    <source>
        <strain evidence="5 6">S304</strain>
    </source>
</reference>
<dbReference type="SUPFAM" id="SSF52540">
    <property type="entry name" value="P-loop containing nucleoside triphosphate hydrolases"/>
    <property type="match status" value="1"/>
</dbReference>